<dbReference type="GO" id="GO:0042800">
    <property type="term" value="F:histone H3K4 methyltransferase activity"/>
    <property type="evidence" value="ECO:0007669"/>
    <property type="project" value="TreeGrafter"/>
</dbReference>
<dbReference type="Gene3D" id="3.30.420.10">
    <property type="entry name" value="Ribonuclease H-like superfamily/Ribonuclease H"/>
    <property type="match status" value="1"/>
</dbReference>
<dbReference type="GO" id="GO:0035861">
    <property type="term" value="C:site of double-strand break"/>
    <property type="evidence" value="ECO:0007669"/>
    <property type="project" value="TreeGrafter"/>
</dbReference>
<reference evidence="1 2" key="1">
    <citation type="submission" date="2016-02" db="EMBL/GenBank/DDBJ databases">
        <title>Band-tailed pigeon sequencing and assembly.</title>
        <authorList>
            <person name="Soares A.E."/>
            <person name="Novak B.J."/>
            <person name="Rice E.S."/>
            <person name="O'Connell B."/>
            <person name="Chang D."/>
            <person name="Weber S."/>
            <person name="Shapiro B."/>
        </authorList>
    </citation>
    <scope>NUCLEOTIDE SEQUENCE [LARGE SCALE GENOMIC DNA]</scope>
    <source>
        <strain evidence="1">BTP2013</strain>
        <tissue evidence="1">Blood</tissue>
    </source>
</reference>
<dbReference type="GO" id="GO:0031297">
    <property type="term" value="P:replication fork processing"/>
    <property type="evidence" value="ECO:0007669"/>
    <property type="project" value="TreeGrafter"/>
</dbReference>
<proteinExistence type="predicted"/>
<dbReference type="GO" id="GO:0000793">
    <property type="term" value="C:condensed chromosome"/>
    <property type="evidence" value="ECO:0007669"/>
    <property type="project" value="TreeGrafter"/>
</dbReference>
<dbReference type="GO" id="GO:0000729">
    <property type="term" value="P:DNA double-strand break processing"/>
    <property type="evidence" value="ECO:0007669"/>
    <property type="project" value="TreeGrafter"/>
</dbReference>
<gene>
    <name evidence="1" type="ORF">AV530_012183</name>
</gene>
<dbReference type="OrthoDB" id="616263at2759"/>
<dbReference type="STRING" id="372326.A0A1V4KDI3"/>
<sequence>MGCKAAETTQNISNVFDPGIARERTVQWWLRSFAKEMRALKLTSGWPSEFDNNEGQSLKLVFLKLHEKLLKNSNVNCSMAIWHLKLIGKTKKLDDWVPHELTENQRNNHFAVSLSLILKSNNEPFLDQIVMCDKKRI</sequence>
<dbReference type="GO" id="GO:0000014">
    <property type="term" value="F:single-stranded DNA endodeoxyribonuclease activity"/>
    <property type="evidence" value="ECO:0007669"/>
    <property type="project" value="TreeGrafter"/>
</dbReference>
<name>A0A1V4KDI3_PATFA</name>
<dbReference type="GO" id="GO:0044547">
    <property type="term" value="F:DNA topoisomerase binding"/>
    <property type="evidence" value="ECO:0007669"/>
    <property type="project" value="TreeGrafter"/>
</dbReference>
<dbReference type="GO" id="GO:0044774">
    <property type="term" value="P:mitotic DNA integrity checkpoint signaling"/>
    <property type="evidence" value="ECO:0007669"/>
    <property type="project" value="TreeGrafter"/>
</dbReference>
<dbReference type="AlphaFoldDB" id="A0A1V4KDI3"/>
<dbReference type="GO" id="GO:0003690">
    <property type="term" value="F:double-stranded DNA binding"/>
    <property type="evidence" value="ECO:0007669"/>
    <property type="project" value="TreeGrafter"/>
</dbReference>
<dbReference type="InterPro" id="IPR052709">
    <property type="entry name" value="Transposase-MT_Hybrid"/>
</dbReference>
<protein>
    <submittedName>
        <fullName evidence="1">Uncharacterized protein</fullName>
    </submittedName>
</protein>
<organism evidence="1 2">
    <name type="scientific">Patagioenas fasciata monilis</name>
    <dbReference type="NCBI Taxonomy" id="372326"/>
    <lineage>
        <taxon>Eukaryota</taxon>
        <taxon>Metazoa</taxon>
        <taxon>Chordata</taxon>
        <taxon>Craniata</taxon>
        <taxon>Vertebrata</taxon>
        <taxon>Euteleostomi</taxon>
        <taxon>Archelosauria</taxon>
        <taxon>Archosauria</taxon>
        <taxon>Dinosauria</taxon>
        <taxon>Saurischia</taxon>
        <taxon>Theropoda</taxon>
        <taxon>Coelurosauria</taxon>
        <taxon>Aves</taxon>
        <taxon>Neognathae</taxon>
        <taxon>Neoaves</taxon>
        <taxon>Columbimorphae</taxon>
        <taxon>Columbiformes</taxon>
        <taxon>Columbidae</taxon>
        <taxon>Patagioenas</taxon>
    </lineage>
</organism>
<dbReference type="GO" id="GO:0046975">
    <property type="term" value="F:histone H3K36 methyltransferase activity"/>
    <property type="evidence" value="ECO:0007669"/>
    <property type="project" value="TreeGrafter"/>
</dbReference>
<dbReference type="EMBL" id="LSYS01003573">
    <property type="protein sequence ID" value="OPJ82540.1"/>
    <property type="molecule type" value="Genomic_DNA"/>
</dbReference>
<dbReference type="PANTHER" id="PTHR46060">
    <property type="entry name" value="MARINER MOS1 TRANSPOSASE-LIKE PROTEIN"/>
    <property type="match status" value="1"/>
</dbReference>
<comment type="caution">
    <text evidence="1">The sequence shown here is derived from an EMBL/GenBank/DDBJ whole genome shotgun (WGS) entry which is preliminary data.</text>
</comment>
<evidence type="ECO:0000313" key="1">
    <source>
        <dbReference type="EMBL" id="OPJ82540.1"/>
    </source>
</evidence>
<keyword evidence="2" id="KW-1185">Reference proteome</keyword>
<dbReference type="InterPro" id="IPR036397">
    <property type="entry name" value="RNaseH_sf"/>
</dbReference>
<dbReference type="GO" id="GO:0015074">
    <property type="term" value="P:DNA integration"/>
    <property type="evidence" value="ECO:0007669"/>
    <property type="project" value="TreeGrafter"/>
</dbReference>
<dbReference type="GO" id="GO:0005634">
    <property type="term" value="C:nucleus"/>
    <property type="evidence" value="ECO:0007669"/>
    <property type="project" value="TreeGrafter"/>
</dbReference>
<dbReference type="GO" id="GO:0003697">
    <property type="term" value="F:single-stranded DNA binding"/>
    <property type="evidence" value="ECO:0007669"/>
    <property type="project" value="TreeGrafter"/>
</dbReference>
<dbReference type="GO" id="GO:0006303">
    <property type="term" value="P:double-strand break repair via nonhomologous end joining"/>
    <property type="evidence" value="ECO:0007669"/>
    <property type="project" value="TreeGrafter"/>
</dbReference>
<accession>A0A1V4KDI3</accession>
<dbReference type="Proteomes" id="UP000190648">
    <property type="component" value="Unassembled WGS sequence"/>
</dbReference>
<dbReference type="PANTHER" id="PTHR46060:SF2">
    <property type="entry name" value="HISTONE-LYSINE N-METHYLTRANSFERASE SETMAR"/>
    <property type="match status" value="1"/>
</dbReference>
<evidence type="ECO:0000313" key="2">
    <source>
        <dbReference type="Proteomes" id="UP000190648"/>
    </source>
</evidence>